<comment type="caution">
    <text evidence="1">The sequence shown here is derived from an EMBL/GenBank/DDBJ whole genome shotgun (WGS) entry which is preliminary data.</text>
</comment>
<evidence type="ECO:0000313" key="1">
    <source>
        <dbReference type="EMBL" id="MQT28807.1"/>
    </source>
</evidence>
<reference evidence="1 2" key="1">
    <citation type="submission" date="2019-10" db="EMBL/GenBank/DDBJ databases">
        <title>Evaluation of single-gene subtyping targets for Pseudomonas.</title>
        <authorList>
            <person name="Reichler S.J."/>
            <person name="Orsi R.H."/>
            <person name="Wiedmann M."/>
            <person name="Martin N.H."/>
            <person name="Murphy S.I."/>
        </authorList>
    </citation>
    <scope>NUCLEOTIDE SEQUENCE [LARGE SCALE GENOMIC DNA]</scope>
    <source>
        <strain evidence="1 2">FSL R10-0802</strain>
    </source>
</reference>
<keyword evidence="2" id="KW-1185">Reference proteome</keyword>
<dbReference type="EMBL" id="WIWP01000135">
    <property type="protein sequence ID" value="MQT28807.1"/>
    <property type="molecule type" value="Genomic_DNA"/>
</dbReference>
<dbReference type="InterPro" id="IPR011335">
    <property type="entry name" value="Restrct_endonuc-II-like"/>
</dbReference>
<dbReference type="RefSeq" id="WP_153334582.1">
    <property type="nucleotide sequence ID" value="NZ_WIWD01000295.1"/>
</dbReference>
<sequence>MKKNTGTEYEAFVGAIQQSLINSEVSSNLKNIKVEVNKKIEDINGIVRQFDVYWEFNLGGYDYKTVIECKDYASRVSIEKIDALLGKTSDIPGLRLIYATRTGYQIGAQTKANKHKIDLLIVREGSDEDWTAPDGTPLIKTISLNISSISPPRITSFSPGVDKSWLESQPGLDLEGIDQKLGMALNDEVFIANEATGSRISLHTLAGLLPVKFPGITYGKGVYSEDLNDSYLEYEGGGIRLKIKGYKLAYEYHEPVNVMSVIDYSKELLGIVQNYSSGDKKMVFREGMVK</sequence>
<dbReference type="Proteomes" id="UP000713985">
    <property type="component" value="Unassembled WGS sequence"/>
</dbReference>
<evidence type="ECO:0008006" key="3">
    <source>
        <dbReference type="Google" id="ProtNLM"/>
    </source>
</evidence>
<proteinExistence type="predicted"/>
<protein>
    <recommendedName>
        <fullName evidence="3">Restriction endonuclease type IV Mrr domain-containing protein</fullName>
    </recommendedName>
</protein>
<gene>
    <name evidence="1" type="ORF">GHN94_23745</name>
</gene>
<dbReference type="SUPFAM" id="SSF52980">
    <property type="entry name" value="Restriction endonuclease-like"/>
    <property type="match status" value="1"/>
</dbReference>
<name>A0ABW9PN69_9PSED</name>
<organism evidence="1 2">
    <name type="scientific">Pseudomonas helleri</name>
    <dbReference type="NCBI Taxonomy" id="1608996"/>
    <lineage>
        <taxon>Bacteria</taxon>
        <taxon>Pseudomonadati</taxon>
        <taxon>Pseudomonadota</taxon>
        <taxon>Gammaproteobacteria</taxon>
        <taxon>Pseudomonadales</taxon>
        <taxon>Pseudomonadaceae</taxon>
        <taxon>Pseudomonas</taxon>
    </lineage>
</organism>
<accession>A0ABW9PN69</accession>
<evidence type="ECO:0000313" key="2">
    <source>
        <dbReference type="Proteomes" id="UP000713985"/>
    </source>
</evidence>